<dbReference type="PANTHER" id="PTHR10587">
    <property type="entry name" value="GLYCOSYL TRANSFERASE-RELATED"/>
    <property type="match status" value="1"/>
</dbReference>
<dbReference type="InterPro" id="IPR011330">
    <property type="entry name" value="Glyco_hydro/deAcase_b/a-brl"/>
</dbReference>
<sequence>MKSSDFLKPLFPKRVWNISTQEKEMFLTFDDGPIPEITSWVLNTLRNYNAKATFFCIGDNIRKHPELFKQIIAEGHSVGNHTFHHINGWKTSFQNYLNDFERCKKEVEKYSTPKDLFRPPYGKCTSAQAKAILKDNQHIIMWDVISKDYDAKVSKEDCFLRVKTNAKPGSIVVFHDSLKAEKNMKYALEKTLKTFKEYKFKSIKL</sequence>
<accession>A0ABS7XGY3</accession>
<evidence type="ECO:0000313" key="4">
    <source>
        <dbReference type="EMBL" id="MBZ9777361.1"/>
    </source>
</evidence>
<protein>
    <submittedName>
        <fullName evidence="4">Polysaccharide deacetylase family protein</fullName>
    </submittedName>
</protein>
<dbReference type="CDD" id="cd10917">
    <property type="entry name" value="CE4_NodB_like_6s_7s"/>
    <property type="match status" value="1"/>
</dbReference>
<dbReference type="InterPro" id="IPR002509">
    <property type="entry name" value="NODB_dom"/>
</dbReference>
<name>A0ABS7XGY3_9FLAO</name>
<gene>
    <name evidence="4" type="ORF">LB452_00365</name>
</gene>
<dbReference type="PANTHER" id="PTHR10587:SF133">
    <property type="entry name" value="CHITIN DEACETYLASE 1-RELATED"/>
    <property type="match status" value="1"/>
</dbReference>
<reference evidence="5" key="1">
    <citation type="submission" date="2023-07" db="EMBL/GenBank/DDBJ databases">
        <title>Novel species isolated from saline lakes on Tibetan Plateau.</title>
        <authorList>
            <person name="Lu H."/>
        </authorList>
    </citation>
    <scope>NUCLEOTIDE SEQUENCE [LARGE SCALE GENOMIC DNA]</scope>
    <source>
        <strain evidence="5">CAK8W</strain>
    </source>
</reference>
<evidence type="ECO:0000256" key="1">
    <source>
        <dbReference type="ARBA" id="ARBA00022723"/>
    </source>
</evidence>
<keyword evidence="2" id="KW-0378">Hydrolase</keyword>
<evidence type="ECO:0000259" key="3">
    <source>
        <dbReference type="PROSITE" id="PS51677"/>
    </source>
</evidence>
<evidence type="ECO:0000313" key="5">
    <source>
        <dbReference type="Proteomes" id="UP001199314"/>
    </source>
</evidence>
<dbReference type="Proteomes" id="UP001199314">
    <property type="component" value="Unassembled WGS sequence"/>
</dbReference>
<evidence type="ECO:0000256" key="2">
    <source>
        <dbReference type="ARBA" id="ARBA00022801"/>
    </source>
</evidence>
<feature type="domain" description="NodB homology" evidence="3">
    <location>
        <begin position="23"/>
        <end position="201"/>
    </location>
</feature>
<dbReference type="Pfam" id="PF01522">
    <property type="entry name" value="Polysacc_deac_1"/>
    <property type="match status" value="1"/>
</dbReference>
<dbReference type="Gene3D" id="3.20.20.370">
    <property type="entry name" value="Glycoside hydrolase/deacetylase"/>
    <property type="match status" value="1"/>
</dbReference>
<keyword evidence="5" id="KW-1185">Reference proteome</keyword>
<dbReference type="SUPFAM" id="SSF88713">
    <property type="entry name" value="Glycoside hydrolase/deacetylase"/>
    <property type="match status" value="1"/>
</dbReference>
<comment type="caution">
    <text evidence="4">The sequence shown here is derived from an EMBL/GenBank/DDBJ whole genome shotgun (WGS) entry which is preliminary data.</text>
</comment>
<organism evidence="4 5">
    <name type="scientific">Psychroflexus longus</name>
    <dbReference type="NCBI Taxonomy" id="2873596"/>
    <lineage>
        <taxon>Bacteria</taxon>
        <taxon>Pseudomonadati</taxon>
        <taxon>Bacteroidota</taxon>
        <taxon>Flavobacteriia</taxon>
        <taxon>Flavobacteriales</taxon>
        <taxon>Flavobacteriaceae</taxon>
        <taxon>Psychroflexus</taxon>
    </lineage>
</organism>
<dbReference type="PROSITE" id="PS51677">
    <property type="entry name" value="NODB"/>
    <property type="match status" value="1"/>
</dbReference>
<keyword evidence="1" id="KW-0479">Metal-binding</keyword>
<dbReference type="InterPro" id="IPR050248">
    <property type="entry name" value="Polysacc_deacetylase_ArnD"/>
</dbReference>
<dbReference type="EMBL" id="JAIQZE010000001">
    <property type="protein sequence ID" value="MBZ9777361.1"/>
    <property type="molecule type" value="Genomic_DNA"/>
</dbReference>
<dbReference type="RefSeq" id="WP_224459744.1">
    <property type="nucleotide sequence ID" value="NZ_JAIQZE010000001.1"/>
</dbReference>
<proteinExistence type="predicted"/>